<dbReference type="InterPro" id="IPR000719">
    <property type="entry name" value="Prot_kinase_dom"/>
</dbReference>
<evidence type="ECO:0000313" key="2">
    <source>
        <dbReference type="EMBL" id="KAK0449032.1"/>
    </source>
</evidence>
<protein>
    <recommendedName>
        <fullName evidence="1">Protein kinase domain-containing protein</fullName>
    </recommendedName>
</protein>
<dbReference type="AlphaFoldDB" id="A0AA39JUA0"/>
<dbReference type="GeneID" id="85367013"/>
<gene>
    <name evidence="2" type="ORF">EV420DRAFT_788263</name>
</gene>
<dbReference type="PROSITE" id="PS50011">
    <property type="entry name" value="PROTEIN_KINASE_DOM"/>
    <property type="match status" value="1"/>
</dbReference>
<dbReference type="SUPFAM" id="SSF56112">
    <property type="entry name" value="Protein kinase-like (PK-like)"/>
    <property type="match status" value="1"/>
</dbReference>
<dbReference type="EMBL" id="JAUEPS010000039">
    <property type="protein sequence ID" value="KAK0449032.1"/>
    <property type="molecule type" value="Genomic_DNA"/>
</dbReference>
<name>A0AA39JUA0_ARMTA</name>
<accession>A0AA39JUA0</accession>
<dbReference type="RefSeq" id="XP_060326747.1">
    <property type="nucleotide sequence ID" value="XM_060483465.1"/>
</dbReference>
<sequence length="318" mass="36378">MADSEIDLVDQDTLRTYYEELVERREKAFRNPLREGCSFPIDFDPHPPGSGDSPRPLPLFAVNGGSYRVILTYAIVPYRHDKQLSQIWIADVISPEDPTQSLGKVVLKIVQPSLLPLPDIEYHYEIYDYLRPWVVSTSEEKAYGELKSLEGTTIPYFYGLYPVMMPNGEDSDVLVMEYIEGKSLKDWLSERKHAKPEDLGDREAEYVEDTKRIFKKAIAGIHSINKLGVAYCQLDETNIILTPDPSGTPVFIDFALTNCHISAKDVTVLYINDLQVSYPLRECCETHNEVLADWVEEEIKKSEETWFRSDVDEPSETT</sequence>
<dbReference type="InterPro" id="IPR011009">
    <property type="entry name" value="Kinase-like_dom_sf"/>
</dbReference>
<evidence type="ECO:0000313" key="3">
    <source>
        <dbReference type="Proteomes" id="UP001175211"/>
    </source>
</evidence>
<dbReference type="GO" id="GO:0005524">
    <property type="term" value="F:ATP binding"/>
    <property type="evidence" value="ECO:0007669"/>
    <property type="project" value="InterPro"/>
</dbReference>
<dbReference type="GO" id="GO:0004672">
    <property type="term" value="F:protein kinase activity"/>
    <property type="evidence" value="ECO:0007669"/>
    <property type="project" value="InterPro"/>
</dbReference>
<evidence type="ECO:0000259" key="1">
    <source>
        <dbReference type="PROSITE" id="PS50011"/>
    </source>
</evidence>
<dbReference type="Gene3D" id="1.10.510.10">
    <property type="entry name" value="Transferase(Phosphotransferase) domain 1"/>
    <property type="match status" value="1"/>
</dbReference>
<proteinExistence type="predicted"/>
<keyword evidence="3" id="KW-1185">Reference proteome</keyword>
<feature type="domain" description="Protein kinase" evidence="1">
    <location>
        <begin position="78"/>
        <end position="318"/>
    </location>
</feature>
<organism evidence="2 3">
    <name type="scientific">Armillaria tabescens</name>
    <name type="common">Ringless honey mushroom</name>
    <name type="synonym">Agaricus tabescens</name>
    <dbReference type="NCBI Taxonomy" id="1929756"/>
    <lineage>
        <taxon>Eukaryota</taxon>
        <taxon>Fungi</taxon>
        <taxon>Dikarya</taxon>
        <taxon>Basidiomycota</taxon>
        <taxon>Agaricomycotina</taxon>
        <taxon>Agaricomycetes</taxon>
        <taxon>Agaricomycetidae</taxon>
        <taxon>Agaricales</taxon>
        <taxon>Marasmiineae</taxon>
        <taxon>Physalacriaceae</taxon>
        <taxon>Desarmillaria</taxon>
    </lineage>
</organism>
<comment type="caution">
    <text evidence="2">The sequence shown here is derived from an EMBL/GenBank/DDBJ whole genome shotgun (WGS) entry which is preliminary data.</text>
</comment>
<reference evidence="2" key="1">
    <citation type="submission" date="2023-06" db="EMBL/GenBank/DDBJ databases">
        <authorList>
            <consortium name="Lawrence Berkeley National Laboratory"/>
            <person name="Ahrendt S."/>
            <person name="Sahu N."/>
            <person name="Indic B."/>
            <person name="Wong-Bajracharya J."/>
            <person name="Merenyi Z."/>
            <person name="Ke H.-M."/>
            <person name="Monk M."/>
            <person name="Kocsube S."/>
            <person name="Drula E."/>
            <person name="Lipzen A."/>
            <person name="Balint B."/>
            <person name="Henrissat B."/>
            <person name="Andreopoulos B."/>
            <person name="Martin F.M."/>
            <person name="Harder C.B."/>
            <person name="Rigling D."/>
            <person name="Ford K.L."/>
            <person name="Foster G.D."/>
            <person name="Pangilinan J."/>
            <person name="Papanicolaou A."/>
            <person name="Barry K."/>
            <person name="LaButti K."/>
            <person name="Viragh M."/>
            <person name="Koriabine M."/>
            <person name="Yan M."/>
            <person name="Riley R."/>
            <person name="Champramary S."/>
            <person name="Plett K.L."/>
            <person name="Tsai I.J."/>
            <person name="Slot J."/>
            <person name="Sipos G."/>
            <person name="Plett J."/>
            <person name="Nagy L.G."/>
            <person name="Grigoriev I.V."/>
        </authorList>
    </citation>
    <scope>NUCLEOTIDE SEQUENCE</scope>
    <source>
        <strain evidence="2">CCBAS 213</strain>
    </source>
</reference>
<dbReference type="Proteomes" id="UP001175211">
    <property type="component" value="Unassembled WGS sequence"/>
</dbReference>